<dbReference type="EMBL" id="BK032843">
    <property type="protein sequence ID" value="DAF63638.1"/>
    <property type="molecule type" value="Genomic_DNA"/>
</dbReference>
<dbReference type="InterPro" id="IPR027417">
    <property type="entry name" value="P-loop_NTPase"/>
</dbReference>
<reference evidence="1" key="1">
    <citation type="journal article" date="2021" name="Proc. Natl. Acad. Sci. U.S.A.">
        <title>A Catalog of Tens of Thousands of Viruses from Human Metagenomes Reveals Hidden Associations with Chronic Diseases.</title>
        <authorList>
            <person name="Tisza M.J."/>
            <person name="Buck C.B."/>
        </authorList>
    </citation>
    <scope>NUCLEOTIDE SEQUENCE</scope>
    <source>
        <strain evidence="1">Ctz6O13</strain>
    </source>
</reference>
<evidence type="ECO:0000313" key="1">
    <source>
        <dbReference type="EMBL" id="DAF63638.1"/>
    </source>
</evidence>
<proteinExistence type="predicted"/>
<organism evidence="1">
    <name type="scientific">Podoviridae sp. ctz6O13</name>
    <dbReference type="NCBI Taxonomy" id="2827757"/>
    <lineage>
        <taxon>Viruses</taxon>
        <taxon>Duplodnaviria</taxon>
        <taxon>Heunggongvirae</taxon>
        <taxon>Uroviricota</taxon>
        <taxon>Caudoviricetes</taxon>
    </lineage>
</organism>
<name>A0A8S5TK17_9CAUD</name>
<protein>
    <submittedName>
        <fullName evidence="1">Terminase large subunit</fullName>
    </submittedName>
</protein>
<dbReference type="Gene3D" id="3.40.50.300">
    <property type="entry name" value="P-loop containing nucleotide triphosphate hydrolases"/>
    <property type="match status" value="1"/>
</dbReference>
<sequence>MTTKNNVIKQAKGVIDEVVTNLSDSKKELVLSNPKKGRKKKEAIQWDVPLTAEVAFFDASLSYELSGYRPITKTEGLDFNPEWFLEARNTFIKTGQYTAYFPGSKGYREFWHDEYHKCRNGVTINGYTITGEHYFFLNFYQLPIVSDADKAGSGRKRNFPNFFISQYQFFHYVDLAKKTHKHVALMKARGVGFSEISASMSVNQYTTVRESITMIACYDKGKLERTLSKVWSALQFLDTNTNGGMLKLRQLSDTALVKKSGHFNTSRGNKVPAGWQSMIEGVVADDPQKIRGDRVDLMILDEFGSWVDSVKAFVQAQALVEVQGVAFGSIQLGGKSPVTCSWL</sequence>
<accession>A0A8S5TK17</accession>